<evidence type="ECO:0000313" key="1">
    <source>
        <dbReference type="EMBL" id="KAI3361340.1"/>
    </source>
</evidence>
<gene>
    <name evidence="1" type="ORF">L3Q82_013514</name>
</gene>
<dbReference type="Proteomes" id="UP000831701">
    <property type="component" value="Chromosome 16"/>
</dbReference>
<sequence length="1901" mass="213263">MSGPGQDSEPEAKVLLIKRLYRAVVESVHKLDVIIGSKASYREVFKPENISLRNKLRELCVKLMFLHPVDYGRKAEELLWRKVYYEVIQVIKTNKKHIHSRSALECAYRTHLIAGVGFYQHLLLYIQSHYQLELQDCIDWTHVTDPLIGRKKPVSATPKEMEWAQMACHRCLVYLGDLEACQPRQPHNIQRFEVLRADLIHPRRLATEELTNYLSDFGLGDGRVHLRVPILCFLIGRQVGGIEEILESISSTVRQCPQLSVGTNNSKRPIPNPKAQGSDPLVHRGELQHVAAELGSYEQAHTSSPPLTLGNSRVVEGPAPLKELGSLGSRAQAMRGARYQNELAGVEAEQLAERFYHQALSVMPHVGMPFNQLGTLAGSKFYNVEATYYYLRCIQSEAPFEGAYGNLKRLFDKAAKMYHQVKKQEMKKLSPSRQRSKDIKRLLVSFMYLQSLLQPKNSLMETELTSLCQSVLEDFNLVLFYLPPPTHGAAHHSPSEEEEEQQQQHADSSCPVLPDTLVFKMVVTCLMVVHSLKRGGSKQYSASIAFTLALFSHLVNHVNIRLQAELEEAESQVPPLHTDAADDLDMRDFSAPPTDRSEEKPLQNGSLEQEDDEEEKDENDCERVGAKKHSSVEEQRKLEEEKQRQKKKYARLSRLRRRRCARKDARGEDESDLSEGFESEDDEDDDEEGRGRADSTGGTMAGTPPNPQTIRKETKRDPLGEEGSWGSGSEEEEEGGTAFDVETDSDMNSQESRSDLEDMEDAENSDTLEGQAREHQDEEEDEDQPKEEGGDRDGDTPPTTNGPLMPSDSSISSNLQAMSSQLFQAKRCFRLAPTFSNMLLRPQASSSSGIPTSTDTSAPPSQETPPPPGDSPCNMNPGTANGTNENDLDSDSEGSQHSTQSVHSEKTLVEKLEILTNQGLIQVVKVFVDWLRTNTDIILMCAQSSQSLWNRLSVLLNLLPDGSKMLEAELGLNAEVTELLNECEQPGLVQSVLLPEDLALRHLPALNVAHRRLDFTRRNASLSSLQECVVRVCCIRSFGHFLTNLQGNVLHFNPEAGIFTSISQSEQDNLVQQAKAQFRMAEEEARRNRLMRDMAQLRLQLEVSQLEGSLQQPKAQSSMSPYLVPDTAALCQHLNLIRQLAGSGCFIIIIPRTVIDGLDRLKKENAGARDGIRFLESEFRKGNRYIRCQKESGRSFERDKLKRQDIEAWHLYKMVDSCRQLTVSQSNGDEDTAGMVTILTGQQVEELCTRSAAMKSAIQAAGSAGMELKNIVEFYPDRKCETGAPVHESVMNAGFVLVCMHISAQMFPVWRGIGASGGVGGGWSQGWGRCLQWEPDSPGQRARIPVFDYPVWCSGEDSIISGYRHPRSSALDCVLSSFQMNNETINIWTHFLPTWYFLWRFCVLCSTLNFLTDSYTWPLLVYMLLICIYPFTSSCAHTFSTMSPESRHICYFFDYGALSLYSLGATRRQASTSGDVEEACRRATTQQQDRYLSAFVQGGTGGTGGALPEPCKMTSSRPQMCMCLLKRRDRVWRRRGERSAACNILQHDRFGSGSVMVWGGISLGGRTALHVLARGSLTAIRYRDEILRPLVRPYAGAVGPGFLLMQDNARPHVAGVCQQFLQDEGIDAMDWPARSPDLNPIEHIWDIMSRSIHQRHVAPQTVQELADALVQVWEEIPQETIRHLIRSMPRRCAISYGFYVMPDCWVNSWVQQHFVPIAIGNTVFCTSLSCYSRFLELQFSQRSKALRTGAFVLPFIFDTVPLFYRILLCCGGSCSPSDALSSHCYHLLFAFLTCFLFTAHLPERLAPGRFDYFGHSHQLFHVSAVVGTHFQMEGVITDMTTRRTWLMANGMMPSFLGTIGVLVASLVLNLGIIAIFSAPLLWKPCHASNQQHASARECKDQ</sequence>
<accession>A0ACB8W050</accession>
<dbReference type="EMBL" id="CM041546">
    <property type="protein sequence ID" value="KAI3361340.1"/>
    <property type="molecule type" value="Genomic_DNA"/>
</dbReference>
<proteinExistence type="predicted"/>
<keyword evidence="2" id="KW-1185">Reference proteome</keyword>
<evidence type="ECO:0000313" key="2">
    <source>
        <dbReference type="Proteomes" id="UP000831701"/>
    </source>
</evidence>
<name>A0ACB8W050_9TELE</name>
<protein>
    <submittedName>
        <fullName evidence="1">Uncharacterized protein</fullName>
    </submittedName>
</protein>
<organism evidence="1 2">
    <name type="scientific">Scortum barcoo</name>
    <name type="common">barcoo grunter</name>
    <dbReference type="NCBI Taxonomy" id="214431"/>
    <lineage>
        <taxon>Eukaryota</taxon>
        <taxon>Metazoa</taxon>
        <taxon>Chordata</taxon>
        <taxon>Craniata</taxon>
        <taxon>Vertebrata</taxon>
        <taxon>Euteleostomi</taxon>
        <taxon>Actinopterygii</taxon>
        <taxon>Neopterygii</taxon>
        <taxon>Teleostei</taxon>
        <taxon>Neoteleostei</taxon>
        <taxon>Acanthomorphata</taxon>
        <taxon>Eupercaria</taxon>
        <taxon>Centrarchiformes</taxon>
        <taxon>Terapontoidei</taxon>
        <taxon>Terapontidae</taxon>
        <taxon>Scortum</taxon>
    </lineage>
</organism>
<comment type="caution">
    <text evidence="1">The sequence shown here is derived from an EMBL/GenBank/DDBJ whole genome shotgun (WGS) entry which is preliminary data.</text>
</comment>
<reference evidence="1" key="1">
    <citation type="submission" date="2022-04" db="EMBL/GenBank/DDBJ databases">
        <title>Jade perch genome.</title>
        <authorList>
            <person name="Chao B."/>
        </authorList>
    </citation>
    <scope>NUCLEOTIDE SEQUENCE</scope>
    <source>
        <strain evidence="1">CB-2022</strain>
    </source>
</reference>